<dbReference type="EC" id="2.3.1.41" evidence="1"/>
<dbReference type="PROSITE" id="PS00606">
    <property type="entry name" value="KS3_1"/>
    <property type="match status" value="1"/>
</dbReference>
<organism evidence="5">
    <name type="scientific">Guillardia theta (strain CCMP2712)</name>
    <name type="common">Cryptophyte</name>
    <dbReference type="NCBI Taxonomy" id="905079"/>
    <lineage>
        <taxon>Eukaryota</taxon>
        <taxon>Cryptophyceae</taxon>
        <taxon>Pyrenomonadales</taxon>
        <taxon>Geminigeraceae</taxon>
        <taxon>Guillardia</taxon>
    </lineage>
</organism>
<keyword evidence="3" id="KW-0732">Signal</keyword>
<dbReference type="InterPro" id="IPR014030">
    <property type="entry name" value="Ketoacyl_synth_N"/>
</dbReference>
<keyword evidence="2" id="KW-0808">Transferase</keyword>
<keyword evidence="7" id="KW-1185">Reference proteome</keyword>
<dbReference type="OrthoDB" id="5334845at2759"/>
<dbReference type="eggNOG" id="KOG1394">
    <property type="taxonomic scope" value="Eukaryota"/>
</dbReference>
<dbReference type="InterPro" id="IPR018201">
    <property type="entry name" value="Ketoacyl_synth_AS"/>
</dbReference>
<feature type="signal peptide" evidence="3">
    <location>
        <begin position="1"/>
        <end position="21"/>
    </location>
</feature>
<dbReference type="Proteomes" id="UP000011087">
    <property type="component" value="Unassembled WGS sequence"/>
</dbReference>
<evidence type="ECO:0000259" key="4">
    <source>
        <dbReference type="Pfam" id="PF00109"/>
    </source>
</evidence>
<evidence type="ECO:0000313" key="5">
    <source>
        <dbReference type="EMBL" id="EKX32138.1"/>
    </source>
</evidence>
<dbReference type="AlphaFoldDB" id="L1I7A7"/>
<evidence type="ECO:0000313" key="7">
    <source>
        <dbReference type="Proteomes" id="UP000011087"/>
    </source>
</evidence>
<dbReference type="RefSeq" id="XP_005819118.1">
    <property type="nucleotide sequence ID" value="XM_005819061.1"/>
</dbReference>
<dbReference type="GeneID" id="17288863"/>
<feature type="domain" description="Beta-ketoacyl synthase-like N-terminal" evidence="4">
    <location>
        <begin position="102"/>
        <end position="208"/>
    </location>
</feature>
<dbReference type="PANTHER" id="PTHR11712:SF336">
    <property type="entry name" value="3-OXOACYL-[ACYL-CARRIER-PROTEIN] SYNTHASE, MITOCHONDRIAL"/>
    <property type="match status" value="1"/>
</dbReference>
<dbReference type="InterPro" id="IPR000794">
    <property type="entry name" value="Beta-ketoacyl_synthase"/>
</dbReference>
<evidence type="ECO:0000256" key="3">
    <source>
        <dbReference type="SAM" id="SignalP"/>
    </source>
</evidence>
<dbReference type="GO" id="GO:0006633">
    <property type="term" value="P:fatty acid biosynthetic process"/>
    <property type="evidence" value="ECO:0007669"/>
    <property type="project" value="InterPro"/>
</dbReference>
<reference evidence="7" key="2">
    <citation type="submission" date="2012-11" db="EMBL/GenBank/DDBJ databases">
        <authorList>
            <person name="Kuo A."/>
            <person name="Curtis B.A."/>
            <person name="Tanifuji G."/>
            <person name="Burki F."/>
            <person name="Gruber A."/>
            <person name="Irimia M."/>
            <person name="Maruyama S."/>
            <person name="Arias M.C."/>
            <person name="Ball S.G."/>
            <person name="Gile G.H."/>
            <person name="Hirakawa Y."/>
            <person name="Hopkins J.F."/>
            <person name="Rensing S.A."/>
            <person name="Schmutz J."/>
            <person name="Symeonidi A."/>
            <person name="Elias M."/>
            <person name="Eveleigh R.J."/>
            <person name="Herman E.K."/>
            <person name="Klute M.J."/>
            <person name="Nakayama T."/>
            <person name="Obornik M."/>
            <person name="Reyes-Prieto A."/>
            <person name="Armbrust E.V."/>
            <person name="Aves S.J."/>
            <person name="Beiko R.G."/>
            <person name="Coutinho P."/>
            <person name="Dacks J.B."/>
            <person name="Durnford D.G."/>
            <person name="Fast N.M."/>
            <person name="Green B.R."/>
            <person name="Grisdale C."/>
            <person name="Hempe F."/>
            <person name="Henrissat B."/>
            <person name="Hoppner M.P."/>
            <person name="Ishida K.-I."/>
            <person name="Kim E."/>
            <person name="Koreny L."/>
            <person name="Kroth P.G."/>
            <person name="Liu Y."/>
            <person name="Malik S.-B."/>
            <person name="Maier U.G."/>
            <person name="McRose D."/>
            <person name="Mock T."/>
            <person name="Neilson J.A."/>
            <person name="Onodera N.T."/>
            <person name="Poole A.M."/>
            <person name="Pritham E.J."/>
            <person name="Richards T.A."/>
            <person name="Rocap G."/>
            <person name="Roy S.W."/>
            <person name="Sarai C."/>
            <person name="Schaack S."/>
            <person name="Shirato S."/>
            <person name="Slamovits C.H."/>
            <person name="Spencer D.F."/>
            <person name="Suzuki S."/>
            <person name="Worden A.Z."/>
            <person name="Zauner S."/>
            <person name="Barry K."/>
            <person name="Bell C."/>
            <person name="Bharti A.K."/>
            <person name="Crow J.A."/>
            <person name="Grimwood J."/>
            <person name="Kramer R."/>
            <person name="Lindquist E."/>
            <person name="Lucas S."/>
            <person name="Salamov A."/>
            <person name="McFadden G.I."/>
            <person name="Lane C.E."/>
            <person name="Keeling P.J."/>
            <person name="Gray M.W."/>
            <person name="Grigoriev I.V."/>
            <person name="Archibald J.M."/>
        </authorList>
    </citation>
    <scope>NUCLEOTIDE SEQUENCE</scope>
    <source>
        <strain evidence="7">CCMP2712</strain>
    </source>
</reference>
<dbReference type="PANTHER" id="PTHR11712">
    <property type="entry name" value="POLYKETIDE SYNTHASE-RELATED"/>
    <property type="match status" value="1"/>
</dbReference>
<dbReference type="PaxDb" id="55529-EKX32138"/>
<reference evidence="6" key="3">
    <citation type="submission" date="2016-03" db="UniProtKB">
        <authorList>
            <consortium name="EnsemblProtists"/>
        </authorList>
    </citation>
    <scope>IDENTIFICATION</scope>
</reference>
<dbReference type="KEGG" id="gtt:GUITHDRAFT_148828"/>
<dbReference type="Gene3D" id="3.40.47.10">
    <property type="match status" value="1"/>
</dbReference>
<dbReference type="EnsemblProtists" id="EKX32138">
    <property type="protein sequence ID" value="EKX32138"/>
    <property type="gene ID" value="GUITHDRAFT_148828"/>
</dbReference>
<dbReference type="Pfam" id="PF00109">
    <property type="entry name" value="ketoacyl-synt"/>
    <property type="match status" value="2"/>
</dbReference>
<feature type="chain" id="PRO_5008769670" description="beta-ketoacyl-[acyl-carrier-protein] synthase I" evidence="3">
    <location>
        <begin position="22"/>
        <end position="247"/>
    </location>
</feature>
<dbReference type="EMBL" id="JH993209">
    <property type="protein sequence ID" value="EKX32138.1"/>
    <property type="molecule type" value="Genomic_DNA"/>
</dbReference>
<dbReference type="HOGENOM" id="CLU_1126296_0_0_1"/>
<accession>L1I7A7</accession>
<dbReference type="GO" id="GO:0004315">
    <property type="term" value="F:3-oxoacyl-[acyl-carrier-protein] synthase activity"/>
    <property type="evidence" value="ECO:0007669"/>
    <property type="project" value="UniProtKB-EC"/>
</dbReference>
<feature type="domain" description="Beta-ketoacyl synthase-like N-terminal" evidence="4">
    <location>
        <begin position="57"/>
        <end position="101"/>
    </location>
</feature>
<evidence type="ECO:0000256" key="2">
    <source>
        <dbReference type="ARBA" id="ARBA00022679"/>
    </source>
</evidence>
<reference evidence="5 7" key="1">
    <citation type="journal article" date="2012" name="Nature">
        <title>Algal genomes reveal evolutionary mosaicism and the fate of nucleomorphs.</title>
        <authorList>
            <consortium name="DOE Joint Genome Institute"/>
            <person name="Curtis B.A."/>
            <person name="Tanifuji G."/>
            <person name="Burki F."/>
            <person name="Gruber A."/>
            <person name="Irimia M."/>
            <person name="Maruyama S."/>
            <person name="Arias M.C."/>
            <person name="Ball S.G."/>
            <person name="Gile G.H."/>
            <person name="Hirakawa Y."/>
            <person name="Hopkins J.F."/>
            <person name="Kuo A."/>
            <person name="Rensing S.A."/>
            <person name="Schmutz J."/>
            <person name="Symeonidi A."/>
            <person name="Elias M."/>
            <person name="Eveleigh R.J."/>
            <person name="Herman E.K."/>
            <person name="Klute M.J."/>
            <person name="Nakayama T."/>
            <person name="Obornik M."/>
            <person name="Reyes-Prieto A."/>
            <person name="Armbrust E.V."/>
            <person name="Aves S.J."/>
            <person name="Beiko R.G."/>
            <person name="Coutinho P."/>
            <person name="Dacks J.B."/>
            <person name="Durnford D.G."/>
            <person name="Fast N.M."/>
            <person name="Green B.R."/>
            <person name="Grisdale C.J."/>
            <person name="Hempel F."/>
            <person name="Henrissat B."/>
            <person name="Hoppner M.P."/>
            <person name="Ishida K."/>
            <person name="Kim E."/>
            <person name="Koreny L."/>
            <person name="Kroth P.G."/>
            <person name="Liu Y."/>
            <person name="Malik S.B."/>
            <person name="Maier U.G."/>
            <person name="McRose D."/>
            <person name="Mock T."/>
            <person name="Neilson J.A."/>
            <person name="Onodera N.T."/>
            <person name="Poole A.M."/>
            <person name="Pritham E.J."/>
            <person name="Richards T.A."/>
            <person name="Rocap G."/>
            <person name="Roy S.W."/>
            <person name="Sarai C."/>
            <person name="Schaack S."/>
            <person name="Shirato S."/>
            <person name="Slamovits C.H."/>
            <person name="Spencer D.F."/>
            <person name="Suzuki S."/>
            <person name="Worden A.Z."/>
            <person name="Zauner S."/>
            <person name="Barry K."/>
            <person name="Bell C."/>
            <person name="Bharti A.K."/>
            <person name="Crow J.A."/>
            <person name="Grimwood J."/>
            <person name="Kramer R."/>
            <person name="Lindquist E."/>
            <person name="Lucas S."/>
            <person name="Salamov A."/>
            <person name="McFadden G.I."/>
            <person name="Lane C.E."/>
            <person name="Keeling P.J."/>
            <person name="Gray M.W."/>
            <person name="Grigoriev I.V."/>
            <person name="Archibald J.M."/>
        </authorList>
    </citation>
    <scope>NUCLEOTIDE SEQUENCE</scope>
    <source>
        <strain evidence="5 7">CCMP2712</strain>
    </source>
</reference>
<dbReference type="STRING" id="905079.L1I7A7"/>
<proteinExistence type="predicted"/>
<dbReference type="InterPro" id="IPR016039">
    <property type="entry name" value="Thiolase-like"/>
</dbReference>
<dbReference type="GO" id="GO:0005829">
    <property type="term" value="C:cytosol"/>
    <property type="evidence" value="ECO:0007669"/>
    <property type="project" value="TreeGrafter"/>
</dbReference>
<protein>
    <recommendedName>
        <fullName evidence="1">beta-ketoacyl-[acyl-carrier-protein] synthase I</fullName>
        <ecNumber evidence="1">2.3.1.41</ecNumber>
    </recommendedName>
</protein>
<dbReference type="OMA" id="VEREHDK"/>
<sequence>MSFSSRSLLVNPISCVPLLFALTLSSQPALNLASHKRSRYAHMRSKATTVMAEASRKKVVITGVGAVSPVGVGADKFFNALVEGKSGIVRLPKAFDEDYMDSKMAKTQGRFVHFSMAAAKMAIDDAKMDVTKVDKSRFGCIIGSGTGGVEFFEDNVSSSLIPALVSNTASNAVAWEVGAKGPSYSVVSACATGTHALGDALHFLQSGKVGREKKEGDDCLCGLCCSPCHDYKHALARGAEIYCEFAG</sequence>
<gene>
    <name evidence="5" type="ORF">GUITHDRAFT_148828</name>
</gene>
<evidence type="ECO:0000313" key="6">
    <source>
        <dbReference type="EnsemblProtists" id="EKX32138"/>
    </source>
</evidence>
<evidence type="ECO:0000256" key="1">
    <source>
        <dbReference type="ARBA" id="ARBA00013191"/>
    </source>
</evidence>
<dbReference type="SUPFAM" id="SSF53901">
    <property type="entry name" value="Thiolase-like"/>
    <property type="match status" value="1"/>
</dbReference>
<name>L1I7A7_GUITC</name>